<protein>
    <recommendedName>
        <fullName evidence="4">methanethiol S-methyltransferase</fullName>
        <ecNumber evidence="4">2.1.1.334</ecNumber>
    </recommendedName>
</protein>
<evidence type="ECO:0000256" key="6">
    <source>
        <dbReference type="ARBA" id="ARBA00022679"/>
    </source>
</evidence>
<evidence type="ECO:0000256" key="4">
    <source>
        <dbReference type="ARBA" id="ARBA00012149"/>
    </source>
</evidence>
<proteinExistence type="inferred from homology"/>
<feature type="transmembrane region" description="Helical" evidence="12">
    <location>
        <begin position="45"/>
        <end position="67"/>
    </location>
</feature>
<dbReference type="GO" id="GO:0008168">
    <property type="term" value="F:methyltransferase activity"/>
    <property type="evidence" value="ECO:0007669"/>
    <property type="project" value="UniProtKB-KW"/>
</dbReference>
<comment type="caution">
    <text evidence="13">The sequence shown here is derived from an EMBL/GenBank/DDBJ whole genome shotgun (WGS) entry which is preliminary data.</text>
</comment>
<comment type="catalytic activity">
    <reaction evidence="11">
        <text>methanethiol + S-adenosyl-L-methionine = dimethyl sulfide + S-adenosyl-L-homocysteine + H(+)</text>
        <dbReference type="Rhea" id="RHEA:50428"/>
        <dbReference type="ChEBI" id="CHEBI:15378"/>
        <dbReference type="ChEBI" id="CHEBI:16007"/>
        <dbReference type="ChEBI" id="CHEBI:17437"/>
        <dbReference type="ChEBI" id="CHEBI:57856"/>
        <dbReference type="ChEBI" id="CHEBI:59789"/>
        <dbReference type="EC" id="2.1.1.334"/>
    </reaction>
</comment>
<dbReference type="NCBIfam" id="NF045656">
    <property type="entry name" value="MeththiolMtaseMddA"/>
    <property type="match status" value="1"/>
</dbReference>
<evidence type="ECO:0000256" key="7">
    <source>
        <dbReference type="ARBA" id="ARBA00022691"/>
    </source>
</evidence>
<comment type="similarity">
    <text evidence="3">Belongs to the nurim family.</text>
</comment>
<evidence type="ECO:0000256" key="2">
    <source>
        <dbReference type="ARBA" id="ARBA00004141"/>
    </source>
</evidence>
<dbReference type="EC" id="2.1.1.334" evidence="4"/>
<keyword evidence="6" id="KW-0808">Transferase</keyword>
<evidence type="ECO:0000256" key="8">
    <source>
        <dbReference type="ARBA" id="ARBA00022692"/>
    </source>
</evidence>
<keyword evidence="14" id="KW-1185">Reference proteome</keyword>
<dbReference type="GO" id="GO:0032259">
    <property type="term" value="P:methylation"/>
    <property type="evidence" value="ECO:0007669"/>
    <property type="project" value="UniProtKB-KW"/>
</dbReference>
<dbReference type="PANTHER" id="PTHR31040">
    <property type="entry name" value="NURIM"/>
    <property type="match status" value="1"/>
</dbReference>
<dbReference type="GO" id="GO:0016020">
    <property type="term" value="C:membrane"/>
    <property type="evidence" value="ECO:0007669"/>
    <property type="project" value="UniProtKB-SubCell"/>
</dbReference>
<comment type="function">
    <text evidence="1">Catalyzes the methylation of methanethiol (MeSH) to yield dimethylsulphide (DMS).</text>
</comment>
<feature type="transmembrane region" description="Helical" evidence="12">
    <location>
        <begin position="7"/>
        <end position="33"/>
    </location>
</feature>
<dbReference type="EMBL" id="BLJN01000001">
    <property type="protein sequence ID" value="GFE78419.1"/>
    <property type="molecule type" value="Genomic_DNA"/>
</dbReference>
<keyword evidence="10 12" id="KW-0472">Membrane</keyword>
<dbReference type="RefSeq" id="WP_202626605.1">
    <property type="nucleotide sequence ID" value="NZ_BLJN01000001.1"/>
</dbReference>
<keyword evidence="8 12" id="KW-0812">Transmembrane</keyword>
<dbReference type="InterPro" id="IPR033580">
    <property type="entry name" value="Nurim-like"/>
</dbReference>
<keyword evidence="5" id="KW-0489">Methyltransferase</keyword>
<dbReference type="InterPro" id="IPR054700">
    <property type="entry name" value="MddA"/>
</dbReference>
<name>A0A829Y5H8_9GAMM</name>
<keyword evidence="9 12" id="KW-1133">Transmembrane helix</keyword>
<evidence type="ECO:0000256" key="5">
    <source>
        <dbReference type="ARBA" id="ARBA00022603"/>
    </source>
</evidence>
<sequence>MKRTLVLLYGVACYAVFFATFLYAIAFLGNFLIDNAIDAAPGRGVGQAIAIDIGLLAVFALQHSIMARPAFKRWWTQFVPVAAERSTYVLLSSLALILLFALWQPIGAVIWQVDSALGKGLLYAGYASGWILLLTSTFLINHFDLFGLRQSWLYFRGRPYTDIAFRTPSLYKVVRHPLYVGWLLIFWCTPTMTAAHLLFALMTTAYILIAIQLEERDLIRAFPEYASYRRRVPALIPFTKGRRVTGLADGVKQS</sequence>
<keyword evidence="7" id="KW-0949">S-adenosyl-L-methionine</keyword>
<evidence type="ECO:0000256" key="1">
    <source>
        <dbReference type="ARBA" id="ARBA00002096"/>
    </source>
</evidence>
<evidence type="ECO:0000256" key="11">
    <source>
        <dbReference type="ARBA" id="ARBA00048134"/>
    </source>
</evidence>
<dbReference type="PANTHER" id="PTHR31040:SF1">
    <property type="entry name" value="NURIM"/>
    <property type="match status" value="1"/>
</dbReference>
<evidence type="ECO:0000313" key="14">
    <source>
        <dbReference type="Proteomes" id="UP000445000"/>
    </source>
</evidence>
<dbReference type="Gene3D" id="1.20.120.1630">
    <property type="match status" value="1"/>
</dbReference>
<feature type="transmembrane region" description="Helical" evidence="12">
    <location>
        <begin position="123"/>
        <end position="148"/>
    </location>
</feature>
<organism evidence="13 14">
    <name type="scientific">Steroidobacter agaridevorans</name>
    <dbReference type="NCBI Taxonomy" id="2695856"/>
    <lineage>
        <taxon>Bacteria</taxon>
        <taxon>Pseudomonadati</taxon>
        <taxon>Pseudomonadota</taxon>
        <taxon>Gammaproteobacteria</taxon>
        <taxon>Steroidobacterales</taxon>
        <taxon>Steroidobacteraceae</taxon>
        <taxon>Steroidobacter</taxon>
    </lineage>
</organism>
<evidence type="ECO:0000256" key="10">
    <source>
        <dbReference type="ARBA" id="ARBA00023136"/>
    </source>
</evidence>
<reference evidence="14" key="1">
    <citation type="submission" date="2020-01" db="EMBL/GenBank/DDBJ databases">
        <title>'Steroidobacter agaridevorans' sp. nov., agar-degrading bacteria isolated from rhizosphere soils.</title>
        <authorList>
            <person name="Ikenaga M."/>
            <person name="Kataoka M."/>
            <person name="Murouchi A."/>
            <person name="Katsuragi S."/>
            <person name="Sakai M."/>
        </authorList>
    </citation>
    <scope>NUCLEOTIDE SEQUENCE [LARGE SCALE GENOMIC DNA]</scope>
    <source>
        <strain evidence="14">YU21-B</strain>
    </source>
</reference>
<feature type="transmembrane region" description="Helical" evidence="12">
    <location>
        <begin position="88"/>
        <end position="111"/>
    </location>
</feature>
<evidence type="ECO:0000256" key="12">
    <source>
        <dbReference type="SAM" id="Phobius"/>
    </source>
</evidence>
<dbReference type="AlphaFoldDB" id="A0A829Y5H8"/>
<evidence type="ECO:0000313" key="13">
    <source>
        <dbReference type="EMBL" id="GFE78419.1"/>
    </source>
</evidence>
<comment type="subcellular location">
    <subcellularLocation>
        <location evidence="2">Membrane</location>
        <topology evidence="2">Multi-pass membrane protein</topology>
    </subcellularLocation>
</comment>
<gene>
    <name evidence="13" type="ORF">GCM10011487_04190</name>
</gene>
<evidence type="ECO:0000256" key="9">
    <source>
        <dbReference type="ARBA" id="ARBA00022989"/>
    </source>
</evidence>
<evidence type="ECO:0000256" key="3">
    <source>
        <dbReference type="ARBA" id="ARBA00010631"/>
    </source>
</evidence>
<accession>A0A829Y5H8</accession>
<dbReference type="Proteomes" id="UP000445000">
    <property type="component" value="Unassembled WGS sequence"/>
</dbReference>